<feature type="non-terminal residue" evidence="1">
    <location>
        <position position="270"/>
    </location>
</feature>
<dbReference type="Proteomes" id="UP000728032">
    <property type="component" value="Unassembled WGS sequence"/>
</dbReference>
<keyword evidence="2" id="KW-1185">Reference proteome</keyword>
<dbReference type="SUPFAM" id="SSF53474">
    <property type="entry name" value="alpha/beta-Hydrolases"/>
    <property type="match status" value="1"/>
</dbReference>
<dbReference type="PANTHER" id="PTHR20908:SF1">
    <property type="entry name" value="LD15586P"/>
    <property type="match status" value="1"/>
</dbReference>
<evidence type="ECO:0000313" key="1">
    <source>
        <dbReference type="EMBL" id="CAD7656918.1"/>
    </source>
</evidence>
<dbReference type="EMBL" id="CAJPVJ010012017">
    <property type="protein sequence ID" value="CAG2174105.1"/>
    <property type="molecule type" value="Genomic_DNA"/>
</dbReference>
<dbReference type="OrthoDB" id="77878at2759"/>
<proteinExistence type="predicted"/>
<dbReference type="PANTHER" id="PTHR20908">
    <property type="entry name" value="LD15586P"/>
    <property type="match status" value="1"/>
</dbReference>
<dbReference type="Pfam" id="PF05705">
    <property type="entry name" value="DUF829"/>
    <property type="match status" value="2"/>
</dbReference>
<dbReference type="AlphaFoldDB" id="A0A7R9MB71"/>
<reference evidence="1" key="1">
    <citation type="submission" date="2020-11" db="EMBL/GenBank/DDBJ databases">
        <authorList>
            <person name="Tran Van P."/>
        </authorList>
    </citation>
    <scope>NUCLEOTIDE SEQUENCE</scope>
</reference>
<sequence length="270" mass="30757">MLAKSITLKHLNYQSSHISTIEGNDGDSRETSLKSRPLVVLLTWLMAQDKHVDKYSNLYLQKGFDVLTVKTNPFDLLFPTIGSRKIAQNCVTALQKELTQYSSVILHAFSVGAYQFGEILLEMQEQDKQVADKTQQLEDRIKGIVFDSVVPIEELPNGVSRSLTANPFLYKVFNRIATKYYRASSEAVWNIHMRVPALVLVSQNDRIGTASANKKLTDVWRDLGIDVTFKCWEKSAHVQHLPKHPIEYEELIDNFLNKVNITSNVLINDY</sequence>
<dbReference type="InterPro" id="IPR008547">
    <property type="entry name" value="DUF829_TMEM53"/>
</dbReference>
<dbReference type="InterPro" id="IPR029058">
    <property type="entry name" value="AB_hydrolase_fold"/>
</dbReference>
<accession>A0A7R9MB71</accession>
<protein>
    <submittedName>
        <fullName evidence="1">Uncharacterized protein</fullName>
    </submittedName>
</protein>
<organism evidence="1">
    <name type="scientific">Oppiella nova</name>
    <dbReference type="NCBI Taxonomy" id="334625"/>
    <lineage>
        <taxon>Eukaryota</taxon>
        <taxon>Metazoa</taxon>
        <taxon>Ecdysozoa</taxon>
        <taxon>Arthropoda</taxon>
        <taxon>Chelicerata</taxon>
        <taxon>Arachnida</taxon>
        <taxon>Acari</taxon>
        <taxon>Acariformes</taxon>
        <taxon>Sarcoptiformes</taxon>
        <taxon>Oribatida</taxon>
        <taxon>Brachypylina</taxon>
        <taxon>Oppioidea</taxon>
        <taxon>Oppiidae</taxon>
        <taxon>Oppiella</taxon>
    </lineage>
</organism>
<dbReference type="Gene3D" id="3.40.50.1820">
    <property type="entry name" value="alpha/beta hydrolase"/>
    <property type="match status" value="1"/>
</dbReference>
<dbReference type="GO" id="GO:0017171">
    <property type="term" value="F:serine hydrolase activity"/>
    <property type="evidence" value="ECO:0007669"/>
    <property type="project" value="TreeGrafter"/>
</dbReference>
<evidence type="ECO:0000313" key="2">
    <source>
        <dbReference type="Proteomes" id="UP000728032"/>
    </source>
</evidence>
<gene>
    <name evidence="1" type="ORF">ONB1V03_LOCUS13554</name>
</gene>
<dbReference type="EMBL" id="OC926842">
    <property type="protein sequence ID" value="CAD7656918.1"/>
    <property type="molecule type" value="Genomic_DNA"/>
</dbReference>
<name>A0A7R9MB71_9ACAR</name>